<evidence type="ECO:0000256" key="1">
    <source>
        <dbReference type="SAM" id="MobiDB-lite"/>
    </source>
</evidence>
<dbReference type="RefSeq" id="WP_344478972.1">
    <property type="nucleotide sequence ID" value="NZ_BAAAQX010000012.1"/>
</dbReference>
<dbReference type="InterPro" id="IPR001387">
    <property type="entry name" value="Cro/C1-type_HTH"/>
</dbReference>
<dbReference type="Gene3D" id="3.30.450.180">
    <property type="match status" value="1"/>
</dbReference>
<feature type="region of interest" description="Disordered" evidence="1">
    <location>
        <begin position="284"/>
        <end position="312"/>
    </location>
</feature>
<dbReference type="PROSITE" id="PS50943">
    <property type="entry name" value="HTH_CROC1"/>
    <property type="match status" value="1"/>
</dbReference>
<name>A0ABP5PFT4_9ACTN</name>
<dbReference type="Gene3D" id="1.10.260.40">
    <property type="entry name" value="lambda repressor-like DNA-binding domains"/>
    <property type="match status" value="1"/>
</dbReference>
<dbReference type="Pfam" id="PF13560">
    <property type="entry name" value="HTH_31"/>
    <property type="match status" value="1"/>
</dbReference>
<dbReference type="CDD" id="cd00093">
    <property type="entry name" value="HTH_XRE"/>
    <property type="match status" value="1"/>
</dbReference>
<evidence type="ECO:0000313" key="4">
    <source>
        <dbReference type="Proteomes" id="UP001499843"/>
    </source>
</evidence>
<dbReference type="EMBL" id="BAAAQX010000012">
    <property type="protein sequence ID" value="GAA2209547.1"/>
    <property type="molecule type" value="Genomic_DNA"/>
</dbReference>
<accession>A0ABP5PFT4</accession>
<dbReference type="PANTHER" id="PTHR35010">
    <property type="entry name" value="BLL4672 PROTEIN-RELATED"/>
    <property type="match status" value="1"/>
</dbReference>
<dbReference type="PANTHER" id="PTHR35010:SF2">
    <property type="entry name" value="BLL4672 PROTEIN"/>
    <property type="match status" value="1"/>
</dbReference>
<dbReference type="SUPFAM" id="SSF47413">
    <property type="entry name" value="lambda repressor-like DNA-binding domains"/>
    <property type="match status" value="1"/>
</dbReference>
<feature type="domain" description="HTH cro/C1-type" evidence="2">
    <location>
        <begin position="36"/>
        <end position="83"/>
    </location>
</feature>
<evidence type="ECO:0000259" key="2">
    <source>
        <dbReference type="PROSITE" id="PS50943"/>
    </source>
</evidence>
<dbReference type="InterPro" id="IPR010982">
    <property type="entry name" value="Lambda_DNA-bd_dom_sf"/>
</dbReference>
<proteinExistence type="predicted"/>
<dbReference type="InterPro" id="IPR041413">
    <property type="entry name" value="MLTR_LBD"/>
</dbReference>
<reference evidence="4" key="1">
    <citation type="journal article" date="2019" name="Int. J. Syst. Evol. Microbiol.">
        <title>The Global Catalogue of Microorganisms (GCM) 10K type strain sequencing project: providing services to taxonomists for standard genome sequencing and annotation.</title>
        <authorList>
            <consortium name="The Broad Institute Genomics Platform"/>
            <consortium name="The Broad Institute Genome Sequencing Center for Infectious Disease"/>
            <person name="Wu L."/>
            <person name="Ma J."/>
        </authorList>
    </citation>
    <scope>NUCLEOTIDE SEQUENCE [LARGE SCALE GENOMIC DNA]</scope>
    <source>
        <strain evidence="4">JCM 16114</strain>
    </source>
</reference>
<protein>
    <submittedName>
        <fullName evidence="3">Helix-turn-helix transcriptional regulator</fullName>
    </submittedName>
</protein>
<gene>
    <name evidence="3" type="ORF">GCM10009850_050050</name>
</gene>
<comment type="caution">
    <text evidence="3">The sequence shown here is derived from an EMBL/GenBank/DDBJ whole genome shotgun (WGS) entry which is preliminary data.</text>
</comment>
<dbReference type="Proteomes" id="UP001499843">
    <property type="component" value="Unassembled WGS sequence"/>
</dbReference>
<evidence type="ECO:0000313" key="3">
    <source>
        <dbReference type="EMBL" id="GAA2209547.1"/>
    </source>
</evidence>
<sequence>MDKHGELGEFLRSRRARLRPEDAGLPTFGGRRRVPGLRREELAQLAGVSAGYYTRLEQGQSPNASDAVLDAVARVLRLDEAERVHLYALARPKATARRRAARPERVRPGVRIMLDSFGDVPALVLGRFLDVLAWNPMGHALLAGHLALDAPDRPADRPNVARMLFLDPHLRELYDDWPRKARSTVADLRLIADRHPGAPGLTALVGELTVRSPEFAKLWAAHAVGDCGTGVRGYHHPVVGSMALLTEFMTLPDDEGQRVAVYNAEPGSPSEAALQLLATLTAAGRLPAAHGEPPSATGPGHGEPSAAPGSLA</sequence>
<dbReference type="SMART" id="SM00530">
    <property type="entry name" value="HTH_XRE"/>
    <property type="match status" value="1"/>
</dbReference>
<organism evidence="3 4">
    <name type="scientific">Nonomuraea monospora</name>
    <dbReference type="NCBI Taxonomy" id="568818"/>
    <lineage>
        <taxon>Bacteria</taxon>
        <taxon>Bacillati</taxon>
        <taxon>Actinomycetota</taxon>
        <taxon>Actinomycetes</taxon>
        <taxon>Streptosporangiales</taxon>
        <taxon>Streptosporangiaceae</taxon>
        <taxon>Nonomuraea</taxon>
    </lineage>
</organism>
<keyword evidence="4" id="KW-1185">Reference proteome</keyword>
<dbReference type="Pfam" id="PF17765">
    <property type="entry name" value="MLTR_LBD"/>
    <property type="match status" value="1"/>
</dbReference>